<feature type="compositionally biased region" description="Basic and acidic residues" evidence="1">
    <location>
        <begin position="1"/>
        <end position="10"/>
    </location>
</feature>
<gene>
    <name evidence="2" type="ORF">ACFFNX_23820</name>
</gene>
<keyword evidence="2" id="KW-0645">Protease</keyword>
<keyword evidence="2" id="KW-0482">Metalloprotease</keyword>
<dbReference type="Proteomes" id="UP001589627">
    <property type="component" value="Unassembled WGS sequence"/>
</dbReference>
<name>A0ABV5YJJ0_9ACTN</name>
<evidence type="ECO:0000313" key="3">
    <source>
        <dbReference type="Proteomes" id="UP001589627"/>
    </source>
</evidence>
<feature type="compositionally biased region" description="Basic and acidic residues" evidence="1">
    <location>
        <begin position="22"/>
        <end position="32"/>
    </location>
</feature>
<keyword evidence="2" id="KW-0378">Hydrolase</keyword>
<dbReference type="Pfam" id="PF10103">
    <property type="entry name" value="Zincin_2"/>
    <property type="match status" value="1"/>
</dbReference>
<sequence length="82" mass="8834">ARGSDGRDAVWAHPDLMPTAEDQARGSDGRDAVWAHPDLMPTAEDLDDPAAFVEGKGADIDITDFTEPKPDESGETKPDEEQ</sequence>
<dbReference type="SUPFAM" id="SSF55486">
    <property type="entry name" value="Metalloproteases ('zincins'), catalytic domain"/>
    <property type="match status" value="1"/>
</dbReference>
<accession>A0ABV5YJJ0</accession>
<feature type="non-terminal residue" evidence="2">
    <location>
        <position position="1"/>
    </location>
</feature>
<feature type="region of interest" description="Disordered" evidence="1">
    <location>
        <begin position="53"/>
        <end position="82"/>
    </location>
</feature>
<dbReference type="PANTHER" id="PTHR39420:SF2">
    <property type="entry name" value="HYDROLASE"/>
    <property type="match status" value="1"/>
</dbReference>
<feature type="compositionally biased region" description="Basic and acidic residues" evidence="1">
    <location>
        <begin position="66"/>
        <end position="82"/>
    </location>
</feature>
<dbReference type="InterPro" id="IPR018766">
    <property type="entry name" value="Zinicin_2"/>
</dbReference>
<evidence type="ECO:0000256" key="1">
    <source>
        <dbReference type="SAM" id="MobiDB-lite"/>
    </source>
</evidence>
<dbReference type="RefSeq" id="WP_378206282.1">
    <property type="nucleotide sequence ID" value="NZ_JBHLZP010000185.1"/>
</dbReference>
<dbReference type="EMBL" id="JBHLZP010000185">
    <property type="protein sequence ID" value="MFB9835215.1"/>
    <property type="molecule type" value="Genomic_DNA"/>
</dbReference>
<protein>
    <submittedName>
        <fullName evidence="2">Zinc-dependent metalloprotease</fullName>
    </submittedName>
</protein>
<evidence type="ECO:0000313" key="2">
    <source>
        <dbReference type="EMBL" id="MFB9835215.1"/>
    </source>
</evidence>
<dbReference type="PANTHER" id="PTHR39420">
    <property type="match status" value="1"/>
</dbReference>
<proteinExistence type="predicted"/>
<organism evidence="2 3">
    <name type="scientific">Actinoallomurus acaciae</name>
    <dbReference type="NCBI Taxonomy" id="502577"/>
    <lineage>
        <taxon>Bacteria</taxon>
        <taxon>Bacillati</taxon>
        <taxon>Actinomycetota</taxon>
        <taxon>Actinomycetes</taxon>
        <taxon>Streptosporangiales</taxon>
        <taxon>Thermomonosporaceae</taxon>
        <taxon>Actinoallomurus</taxon>
    </lineage>
</organism>
<comment type="caution">
    <text evidence="2">The sequence shown here is derived from an EMBL/GenBank/DDBJ whole genome shotgun (WGS) entry which is preliminary data.</text>
</comment>
<reference evidence="2 3" key="1">
    <citation type="submission" date="2024-09" db="EMBL/GenBank/DDBJ databases">
        <authorList>
            <person name="Sun Q."/>
            <person name="Mori K."/>
        </authorList>
    </citation>
    <scope>NUCLEOTIDE SEQUENCE [LARGE SCALE GENOMIC DNA]</scope>
    <source>
        <strain evidence="2 3">TBRC 0563</strain>
    </source>
</reference>
<dbReference type="GO" id="GO:0008237">
    <property type="term" value="F:metallopeptidase activity"/>
    <property type="evidence" value="ECO:0007669"/>
    <property type="project" value="UniProtKB-KW"/>
</dbReference>
<keyword evidence="3" id="KW-1185">Reference proteome</keyword>
<feature type="region of interest" description="Disordered" evidence="1">
    <location>
        <begin position="1"/>
        <end position="32"/>
    </location>
</feature>